<organism evidence="1 2">
    <name type="scientific">Anatilimnocola aggregata</name>
    <dbReference type="NCBI Taxonomy" id="2528021"/>
    <lineage>
        <taxon>Bacteria</taxon>
        <taxon>Pseudomonadati</taxon>
        <taxon>Planctomycetota</taxon>
        <taxon>Planctomycetia</taxon>
        <taxon>Pirellulales</taxon>
        <taxon>Pirellulaceae</taxon>
        <taxon>Anatilimnocola</taxon>
    </lineage>
</organism>
<dbReference type="AlphaFoldDB" id="A0A517YLP2"/>
<evidence type="ECO:0000313" key="2">
    <source>
        <dbReference type="Proteomes" id="UP000315017"/>
    </source>
</evidence>
<dbReference type="EMBL" id="CP036274">
    <property type="protein sequence ID" value="QDU31141.1"/>
    <property type="molecule type" value="Genomic_DNA"/>
</dbReference>
<proteinExistence type="predicted"/>
<keyword evidence="2" id="KW-1185">Reference proteome</keyword>
<dbReference type="KEGG" id="aagg:ETAA8_62940"/>
<reference evidence="1 2" key="1">
    <citation type="submission" date="2019-02" db="EMBL/GenBank/DDBJ databases">
        <title>Deep-cultivation of Planctomycetes and their phenomic and genomic characterization uncovers novel biology.</title>
        <authorList>
            <person name="Wiegand S."/>
            <person name="Jogler M."/>
            <person name="Boedeker C."/>
            <person name="Pinto D."/>
            <person name="Vollmers J."/>
            <person name="Rivas-Marin E."/>
            <person name="Kohn T."/>
            <person name="Peeters S.H."/>
            <person name="Heuer A."/>
            <person name="Rast P."/>
            <person name="Oberbeckmann S."/>
            <person name="Bunk B."/>
            <person name="Jeske O."/>
            <person name="Meyerdierks A."/>
            <person name="Storesund J.E."/>
            <person name="Kallscheuer N."/>
            <person name="Luecker S."/>
            <person name="Lage O.M."/>
            <person name="Pohl T."/>
            <person name="Merkel B.J."/>
            <person name="Hornburger P."/>
            <person name="Mueller R.-W."/>
            <person name="Bruemmer F."/>
            <person name="Labrenz M."/>
            <person name="Spormann A.M."/>
            <person name="Op den Camp H."/>
            <person name="Overmann J."/>
            <person name="Amann R."/>
            <person name="Jetten M.S.M."/>
            <person name="Mascher T."/>
            <person name="Medema M.H."/>
            <person name="Devos D.P."/>
            <person name="Kaster A.-K."/>
            <person name="Ovreas L."/>
            <person name="Rohde M."/>
            <person name="Galperin M.Y."/>
            <person name="Jogler C."/>
        </authorList>
    </citation>
    <scope>NUCLEOTIDE SEQUENCE [LARGE SCALE GENOMIC DNA]</scope>
    <source>
        <strain evidence="1 2">ETA_A8</strain>
    </source>
</reference>
<evidence type="ECO:0000313" key="1">
    <source>
        <dbReference type="EMBL" id="QDU31141.1"/>
    </source>
</evidence>
<name>A0A517YLP2_9BACT</name>
<dbReference type="Proteomes" id="UP000315017">
    <property type="component" value="Chromosome"/>
</dbReference>
<protein>
    <submittedName>
        <fullName evidence="1">Uncharacterized protein</fullName>
    </submittedName>
</protein>
<sequence>MIMNDAELAVTQDRIAWLQKLLVQLRVTARSDEYPLVASGYLSEVEKMQSEVLVYLRRHSSQSLQAAS</sequence>
<gene>
    <name evidence="1" type="ORF">ETAA8_62940</name>
</gene>
<accession>A0A517YLP2</accession>